<evidence type="ECO:0000313" key="1">
    <source>
        <dbReference type="EMBL" id="JAH97174.1"/>
    </source>
</evidence>
<name>A0A0E9X3K4_ANGAN</name>
<organism evidence="1">
    <name type="scientific">Anguilla anguilla</name>
    <name type="common">European freshwater eel</name>
    <name type="synonym">Muraena anguilla</name>
    <dbReference type="NCBI Taxonomy" id="7936"/>
    <lineage>
        <taxon>Eukaryota</taxon>
        <taxon>Metazoa</taxon>
        <taxon>Chordata</taxon>
        <taxon>Craniata</taxon>
        <taxon>Vertebrata</taxon>
        <taxon>Euteleostomi</taxon>
        <taxon>Actinopterygii</taxon>
        <taxon>Neopterygii</taxon>
        <taxon>Teleostei</taxon>
        <taxon>Anguilliformes</taxon>
        <taxon>Anguillidae</taxon>
        <taxon>Anguilla</taxon>
    </lineage>
</organism>
<reference evidence="1" key="1">
    <citation type="submission" date="2014-11" db="EMBL/GenBank/DDBJ databases">
        <authorList>
            <person name="Amaro Gonzalez C."/>
        </authorList>
    </citation>
    <scope>NUCLEOTIDE SEQUENCE</scope>
</reference>
<reference evidence="1" key="2">
    <citation type="journal article" date="2015" name="Fish Shellfish Immunol.">
        <title>Early steps in the European eel (Anguilla anguilla)-Vibrio vulnificus interaction in the gills: Role of the RtxA13 toxin.</title>
        <authorList>
            <person name="Callol A."/>
            <person name="Pajuelo D."/>
            <person name="Ebbesson L."/>
            <person name="Teles M."/>
            <person name="MacKenzie S."/>
            <person name="Amaro C."/>
        </authorList>
    </citation>
    <scope>NUCLEOTIDE SEQUENCE</scope>
</reference>
<sequence length="70" mass="8064">MFFQSVLYNVAKRPAVLECTNLQKFLRWKQPFSQAARNPKKALLSPSWFMAISVLAARKPSNSSLKLRDH</sequence>
<accession>A0A0E9X3K4</accession>
<protein>
    <submittedName>
        <fullName evidence="1">Uncharacterized protein</fullName>
    </submittedName>
</protein>
<proteinExistence type="predicted"/>
<dbReference type="AlphaFoldDB" id="A0A0E9X3K4"/>
<dbReference type="EMBL" id="GBXM01011403">
    <property type="protein sequence ID" value="JAH97174.1"/>
    <property type="molecule type" value="Transcribed_RNA"/>
</dbReference>